<evidence type="ECO:0000259" key="2">
    <source>
        <dbReference type="Pfam" id="PF01321"/>
    </source>
</evidence>
<dbReference type="Proteomes" id="UP000195569">
    <property type="component" value="Unassembled WGS sequence"/>
</dbReference>
<dbReference type="RefSeq" id="WP_087739542.1">
    <property type="nucleotide sequence ID" value="NZ_CYGY02000096.1"/>
</dbReference>
<sequence>MSDTSGSGHFPKLRKYFSRGEFLDRLKKVRDAMVAKDIELLIVSDPSNMAWVSGYDGYSFYNHQCVVVSLDCEPVWYGRGLDLNGAKATVFMDDESLVGYPEEYVQRDLHPMEHFSSEVIKRRGWEGLTVGVEMDSFYFSAATLRTLEKFLPKNTWVDATGLVNWQRAVKSETELEYMRIGGRILEKMYDRVVEVIQPGLKKNELVAEIYATAIRGIEGFGGDYPSIVPIVPTGVEAATPHLTWDDSRFELGAGTFFEIAGVYRRYHCPVSRTVYIGQPPQKYLDAEKAVVEGIEAGLDVAKPGNTCEDIAQAFFSAMKRHGIQKGGRVGYPIGMSYPPDWGERTMSLRVGDRTVLEPGMTFHFMPGLWFDDWGLEITESFVITPTGSACLSNVPRKLFVKD</sequence>
<dbReference type="AlphaFoldDB" id="A0A1N7SU86"/>
<evidence type="ECO:0000259" key="1">
    <source>
        <dbReference type="Pfam" id="PF00557"/>
    </source>
</evidence>
<dbReference type="PANTHER" id="PTHR46112">
    <property type="entry name" value="AMINOPEPTIDASE"/>
    <property type="match status" value="1"/>
</dbReference>
<dbReference type="InterPro" id="IPR000994">
    <property type="entry name" value="Pept_M24"/>
</dbReference>
<evidence type="ECO:0000313" key="4">
    <source>
        <dbReference type="Proteomes" id="UP000195569"/>
    </source>
</evidence>
<dbReference type="EC" id="3.-.-.-" evidence="3"/>
<feature type="domain" description="Creatinase N-terminal" evidence="2">
    <location>
        <begin position="25"/>
        <end position="169"/>
    </location>
</feature>
<protein>
    <submittedName>
        <fullName evidence="3">Uncharacterized hydrolase/peptidase y4tM</fullName>
        <ecNumber evidence="3">3.-.-.-</ecNumber>
    </submittedName>
</protein>
<dbReference type="Pfam" id="PF00557">
    <property type="entry name" value="Peptidase_M24"/>
    <property type="match status" value="1"/>
</dbReference>
<dbReference type="NCBIfam" id="TIGR02993">
    <property type="entry name" value="ectoine_eutD"/>
    <property type="match status" value="1"/>
</dbReference>
<dbReference type="PANTHER" id="PTHR46112:SF2">
    <property type="entry name" value="XAA-PRO AMINOPEPTIDASE P-RELATED"/>
    <property type="match status" value="1"/>
</dbReference>
<dbReference type="InterPro" id="IPR029149">
    <property type="entry name" value="Creatin/AminoP/Spt16_N"/>
</dbReference>
<proteinExistence type="predicted"/>
<evidence type="ECO:0000313" key="3">
    <source>
        <dbReference type="EMBL" id="SIT50965.1"/>
    </source>
</evidence>
<keyword evidence="3" id="KW-0378">Hydrolase</keyword>
<dbReference type="InterPro" id="IPR036005">
    <property type="entry name" value="Creatinase/aminopeptidase-like"/>
</dbReference>
<dbReference type="Gene3D" id="3.40.350.10">
    <property type="entry name" value="Creatinase/prolidase N-terminal domain"/>
    <property type="match status" value="1"/>
</dbReference>
<dbReference type="SUPFAM" id="SSF53092">
    <property type="entry name" value="Creatinase/prolidase N-terminal domain"/>
    <property type="match status" value="1"/>
</dbReference>
<organism evidence="3 4">
    <name type="scientific">Paraburkholderia piptadeniae</name>
    <dbReference type="NCBI Taxonomy" id="1701573"/>
    <lineage>
        <taxon>Bacteria</taxon>
        <taxon>Pseudomonadati</taxon>
        <taxon>Pseudomonadota</taxon>
        <taxon>Betaproteobacteria</taxon>
        <taxon>Burkholderiales</taxon>
        <taxon>Burkholderiaceae</taxon>
        <taxon>Paraburkholderia</taxon>
    </lineage>
</organism>
<name>A0A1N7SU86_9BURK</name>
<dbReference type="Pfam" id="PF01321">
    <property type="entry name" value="Creatinase_N"/>
    <property type="match status" value="1"/>
</dbReference>
<dbReference type="Gene3D" id="3.90.230.10">
    <property type="entry name" value="Creatinase/methionine aminopeptidase superfamily"/>
    <property type="match status" value="1"/>
</dbReference>
<dbReference type="EMBL" id="CYGY02000096">
    <property type="protein sequence ID" value="SIT50965.1"/>
    <property type="molecule type" value="Genomic_DNA"/>
</dbReference>
<dbReference type="OrthoDB" id="9761809at2"/>
<dbReference type="InterPro" id="IPR000587">
    <property type="entry name" value="Creatinase_N"/>
</dbReference>
<keyword evidence="4" id="KW-1185">Reference proteome</keyword>
<dbReference type="CDD" id="cd01066">
    <property type="entry name" value="APP_MetAP"/>
    <property type="match status" value="1"/>
</dbReference>
<reference evidence="3" key="1">
    <citation type="submission" date="2016-12" db="EMBL/GenBank/DDBJ databases">
        <authorList>
            <person name="Moulin L."/>
        </authorList>
    </citation>
    <scope>NUCLEOTIDE SEQUENCE [LARGE SCALE GENOMIC DNA]</scope>
    <source>
        <strain evidence="3">STM 7183</strain>
    </source>
</reference>
<dbReference type="InterPro" id="IPR050659">
    <property type="entry name" value="Peptidase_M24B"/>
</dbReference>
<gene>
    <name evidence="3" type="ORF">BN2476_960116</name>
</gene>
<dbReference type="InterPro" id="IPR014335">
    <property type="entry name" value="Ectoine_EutD"/>
</dbReference>
<accession>A0A1N7SU86</accession>
<comment type="caution">
    <text evidence="3">The sequence shown here is derived from an EMBL/GenBank/DDBJ whole genome shotgun (WGS) entry which is preliminary data.</text>
</comment>
<feature type="domain" description="Peptidase M24" evidence="1">
    <location>
        <begin position="176"/>
        <end position="384"/>
    </location>
</feature>
<dbReference type="GO" id="GO:0016787">
    <property type="term" value="F:hydrolase activity"/>
    <property type="evidence" value="ECO:0007669"/>
    <property type="project" value="UniProtKB-KW"/>
</dbReference>
<dbReference type="SUPFAM" id="SSF55920">
    <property type="entry name" value="Creatinase/aminopeptidase"/>
    <property type="match status" value="1"/>
</dbReference>